<dbReference type="KEGG" id="ccro:CMC5_052850"/>
<dbReference type="STRING" id="52.CMC5_052850"/>
<sequence length="718" mass="76175">MKMPYRFRGALQDAAPWLCLVSTLGLAAYLHVGGDARGHIVGFEQPTLEALAPTEIARVASIQVTLNEEVAPGQIVATLDSSLVDAEIAVARATVRQLEAQSEADQFLLEADRTASLEELQRELARQREEQLQAAAGAKALDEQLTRVRQLVQDRVAVLEDLNRLDVQHATVQALATEKPRTIGLLSRQIQAAEQRKHDAQEPPRVVAERLEADLSVARRNVELLEQRRAALTLRATHGGRVAGIDKQVGNVVAPGEPVVRVVDVRGSVVACVPERSAFGIVEGDTARLWIRGQNSAPLTGKVTALGPLVAELPIRCWPNPKTPLWGREISITMDNPMSLLAGQSFDIVFKSSHGGQVAMAAAPQGSSPPPLARTIQGALPASSTGGATLMTVPPALTTRSRFEPSGVLARPGEGRYLVISDDTGFDDGENDSAPWLFAMSAAGVVDPTPLVVEGVDQLVDVEAITAGDDGAIYLLSSQSYSRKGKRKRARTALLRLRAEGQGFRVDGEVHLAEMLDASPDRASQLGLPAGTRELDLEGLGFHKGALYVGLKAPLDARGNAMIWKIGDPKALFEGATKLASTAPAPEKGKGKGNGKGKDSKAPVDPRLLDAGAVSLWANARVDVDLAGKPTPGGISDLQFMPDGSLAITSTPSTADGDAGALWRVDSPQAGALTPRLVQRFPGLKPEGVAPSLSPGKVMIVFDTGARPPSYQELPWVR</sequence>
<dbReference type="OrthoDB" id="9810504at2"/>
<feature type="coiled-coil region" evidence="5">
    <location>
        <begin position="208"/>
        <end position="235"/>
    </location>
</feature>
<evidence type="ECO:0000256" key="3">
    <source>
        <dbReference type="ARBA" id="ARBA00022989"/>
    </source>
</evidence>
<organism evidence="7 8">
    <name type="scientific">Chondromyces crocatus</name>
    <dbReference type="NCBI Taxonomy" id="52"/>
    <lineage>
        <taxon>Bacteria</taxon>
        <taxon>Pseudomonadati</taxon>
        <taxon>Myxococcota</taxon>
        <taxon>Polyangia</taxon>
        <taxon>Polyangiales</taxon>
        <taxon>Polyangiaceae</taxon>
        <taxon>Chondromyces</taxon>
    </lineage>
</organism>
<dbReference type="Proteomes" id="UP000067626">
    <property type="component" value="Chromosome"/>
</dbReference>
<proteinExistence type="predicted"/>
<name>A0A0K1EJV1_CHOCO</name>
<evidence type="ECO:0000256" key="1">
    <source>
        <dbReference type="ARBA" id="ARBA00004167"/>
    </source>
</evidence>
<comment type="subcellular location">
    <subcellularLocation>
        <location evidence="1">Membrane</location>
        <topology evidence="1">Single-pass membrane protein</topology>
    </subcellularLocation>
</comment>
<keyword evidence="8" id="KW-1185">Reference proteome</keyword>
<dbReference type="GO" id="GO:0016020">
    <property type="term" value="C:membrane"/>
    <property type="evidence" value="ECO:0007669"/>
    <property type="project" value="UniProtKB-SubCell"/>
</dbReference>
<reference evidence="7 8" key="1">
    <citation type="submission" date="2015-07" db="EMBL/GenBank/DDBJ databases">
        <title>Genome analysis of myxobacterium Chondromyces crocatus Cm c5 reveals a high potential for natural compound synthesis and the genetic basis for the loss of fruiting body formation.</title>
        <authorList>
            <person name="Zaburannyi N."/>
            <person name="Bunk B."/>
            <person name="Maier J."/>
            <person name="Overmann J."/>
            <person name="Mueller R."/>
        </authorList>
    </citation>
    <scope>NUCLEOTIDE SEQUENCE [LARGE SCALE GENOMIC DNA]</scope>
    <source>
        <strain evidence="7 8">Cm c5</strain>
    </source>
</reference>
<evidence type="ECO:0008006" key="9">
    <source>
        <dbReference type="Google" id="ProtNLM"/>
    </source>
</evidence>
<evidence type="ECO:0000256" key="4">
    <source>
        <dbReference type="ARBA" id="ARBA00023136"/>
    </source>
</evidence>
<accession>A0A0K1EJV1</accession>
<gene>
    <name evidence="7" type="ORF">CMC5_052850</name>
</gene>
<keyword evidence="4" id="KW-0472">Membrane</keyword>
<dbReference type="RefSeq" id="WP_050432944.1">
    <property type="nucleotide sequence ID" value="NZ_CP012159.1"/>
</dbReference>
<dbReference type="InterPro" id="IPR050739">
    <property type="entry name" value="MFP"/>
</dbReference>
<keyword evidence="3" id="KW-1133">Transmembrane helix</keyword>
<protein>
    <recommendedName>
        <fullName evidence="9">Membrane fusion protein biotin-lipoyl like domain-containing protein</fullName>
    </recommendedName>
</protein>
<dbReference type="PANTHER" id="PTHR30386">
    <property type="entry name" value="MEMBRANE FUSION SUBUNIT OF EMRAB-TOLC MULTIDRUG EFFLUX PUMP"/>
    <property type="match status" value="1"/>
</dbReference>
<feature type="compositionally biased region" description="Basic and acidic residues" evidence="6">
    <location>
        <begin position="596"/>
        <end position="605"/>
    </location>
</feature>
<feature type="coiled-coil region" evidence="5">
    <location>
        <begin position="110"/>
        <end position="137"/>
    </location>
</feature>
<dbReference type="PANTHER" id="PTHR30386:SF26">
    <property type="entry name" value="TRANSPORT PROTEIN COMB"/>
    <property type="match status" value="1"/>
</dbReference>
<dbReference type="AlphaFoldDB" id="A0A0K1EJV1"/>
<keyword evidence="2" id="KW-0812">Transmembrane</keyword>
<evidence type="ECO:0000256" key="5">
    <source>
        <dbReference type="SAM" id="Coils"/>
    </source>
</evidence>
<evidence type="ECO:0000256" key="2">
    <source>
        <dbReference type="ARBA" id="ARBA00022692"/>
    </source>
</evidence>
<feature type="region of interest" description="Disordered" evidence="6">
    <location>
        <begin position="582"/>
        <end position="605"/>
    </location>
</feature>
<dbReference type="EMBL" id="CP012159">
    <property type="protein sequence ID" value="AKT41124.1"/>
    <property type="molecule type" value="Genomic_DNA"/>
</dbReference>
<keyword evidence="5" id="KW-0175">Coiled coil</keyword>
<evidence type="ECO:0000313" key="7">
    <source>
        <dbReference type="EMBL" id="AKT41124.1"/>
    </source>
</evidence>
<evidence type="ECO:0000256" key="6">
    <source>
        <dbReference type="SAM" id="MobiDB-lite"/>
    </source>
</evidence>
<evidence type="ECO:0000313" key="8">
    <source>
        <dbReference type="Proteomes" id="UP000067626"/>
    </source>
</evidence>